<proteinExistence type="predicted"/>
<evidence type="ECO:0000256" key="1">
    <source>
        <dbReference type="SAM" id="Phobius"/>
    </source>
</evidence>
<keyword evidence="4" id="KW-1185">Reference proteome</keyword>
<name>A0ABY4T427_9GAMM</name>
<protein>
    <submittedName>
        <fullName evidence="3">CPBP family intramembrane metalloprotease</fullName>
    </submittedName>
</protein>
<feature type="transmembrane region" description="Helical" evidence="1">
    <location>
        <begin position="292"/>
        <end position="313"/>
    </location>
</feature>
<keyword evidence="3" id="KW-0645">Protease</keyword>
<evidence type="ECO:0000313" key="3">
    <source>
        <dbReference type="EMBL" id="URL59658.1"/>
    </source>
</evidence>
<feature type="transmembrane region" description="Helical" evidence="1">
    <location>
        <begin position="380"/>
        <end position="403"/>
    </location>
</feature>
<evidence type="ECO:0000259" key="2">
    <source>
        <dbReference type="Pfam" id="PF02517"/>
    </source>
</evidence>
<keyword evidence="1" id="KW-1133">Transmembrane helix</keyword>
<feature type="domain" description="CAAX prenyl protease 2/Lysostaphin resistance protein A-like" evidence="2">
    <location>
        <begin position="397"/>
        <end position="460"/>
    </location>
</feature>
<feature type="transmembrane region" description="Helical" evidence="1">
    <location>
        <begin position="449"/>
        <end position="473"/>
    </location>
</feature>
<evidence type="ECO:0000313" key="4">
    <source>
        <dbReference type="Proteomes" id="UP001056681"/>
    </source>
</evidence>
<feature type="transmembrane region" description="Helical" evidence="1">
    <location>
        <begin position="319"/>
        <end position="336"/>
    </location>
</feature>
<dbReference type="EMBL" id="CP063231">
    <property type="protein sequence ID" value="URL59658.1"/>
    <property type="molecule type" value="Genomic_DNA"/>
</dbReference>
<dbReference type="RefSeq" id="WP_250340177.1">
    <property type="nucleotide sequence ID" value="NZ_CP063231.1"/>
</dbReference>
<dbReference type="Proteomes" id="UP001056681">
    <property type="component" value="Chromosome"/>
</dbReference>
<dbReference type="GO" id="GO:0008237">
    <property type="term" value="F:metallopeptidase activity"/>
    <property type="evidence" value="ECO:0007669"/>
    <property type="project" value="UniProtKB-KW"/>
</dbReference>
<dbReference type="InterPro" id="IPR003675">
    <property type="entry name" value="Rce1/LyrA-like_dom"/>
</dbReference>
<keyword evidence="3" id="KW-0378">Hydrolase</keyword>
<accession>A0ABY4T427</accession>
<keyword evidence="1" id="KW-0812">Transmembrane</keyword>
<reference evidence="3" key="1">
    <citation type="submission" date="2020-10" db="EMBL/GenBank/DDBJ databases">
        <title>Whole-genome sequence of Luteibacter sp. EIF3.</title>
        <authorList>
            <person name="Friedrich I."/>
            <person name="Hertel R."/>
            <person name="Daniel R."/>
        </authorList>
    </citation>
    <scope>NUCLEOTIDE SEQUENCE</scope>
    <source>
        <strain evidence="3">EIF3</strain>
    </source>
</reference>
<feature type="transmembrane region" description="Helical" evidence="1">
    <location>
        <begin position="410"/>
        <end position="443"/>
    </location>
</feature>
<feature type="transmembrane region" description="Helical" evidence="1">
    <location>
        <begin position="348"/>
        <end position="368"/>
    </location>
</feature>
<organism evidence="3 4">
    <name type="scientific">Luteibacter flocculans</name>
    <dbReference type="NCBI Taxonomy" id="2780091"/>
    <lineage>
        <taxon>Bacteria</taxon>
        <taxon>Pseudomonadati</taxon>
        <taxon>Pseudomonadota</taxon>
        <taxon>Gammaproteobacteria</taxon>
        <taxon>Lysobacterales</taxon>
        <taxon>Rhodanobacteraceae</taxon>
        <taxon>Luteibacter</taxon>
    </lineage>
</organism>
<feature type="transmembrane region" description="Helical" evidence="1">
    <location>
        <begin position="247"/>
        <end position="266"/>
    </location>
</feature>
<sequence>MTSRGSRWTFLAATLVGLAMLLALPRWAALVVRDGIATRSAAERAAYASGGSPWSWRFREPDDIVAGRVFGQGVLESRDDGLVVRAVDGSPFQIGLPLTRPTDLGRLDTLVLGARASAVGAYGVSVRETLEGPLIKAPLGVLTPDRLAAPERLSELAWTDALGHAAVSPMRAAMLRIDVTLPAGATLVLDHAELRPPSGAIEPPTDALPAGLSAEGLLAWRDNLRAADPLVTFGNASPSPTQPPWRAWLPSAAYLLLLVVVALATLRNRRPDAAKPVPTTGLFGLGPRLRDVLHASLVVAGPVWFIASLDFGARVAPERVALFAGGVGYAIFLALSRRLPPWGWLARGNASAWPFAAVAVALGLALFAGHKPGWPSFGHLAAYVAWATFQQWLLLAVVGGLLARALSRPWAVLLTAFAFALLHTPNGLLMQLCFVAELGWAWWYLHHRSLLPVAVAHAASAVVLQAGLAGGLLRSLEVSARFLT</sequence>
<dbReference type="Pfam" id="PF02517">
    <property type="entry name" value="Rce1-like"/>
    <property type="match status" value="1"/>
</dbReference>
<keyword evidence="1" id="KW-0472">Membrane</keyword>
<gene>
    <name evidence="3" type="ORF">IM816_06055</name>
</gene>
<keyword evidence="3" id="KW-0482">Metalloprotease</keyword>